<keyword evidence="2 3" id="KW-0040">ANK repeat</keyword>
<sequence>MTKPVEEEIDYEALQQLWDAVHEGDRASIEALIVGDEEHPPLGCPVDVTGIDGMTPLHWLAVEGHGDVIEWLIDEVGANVNFGDTRNGLTALHFAASKDHARVAEALIQRGADPLATCKAGWTSLHAAARSGSAEVLAVLLHALPTGSGANARGPSGHTPLHRAAFWGHTEAVRVLLDAGASRDALDASGRTPMDLICDGNHLCTEVPALQKLLRPKQPVYEDAAAA</sequence>
<protein>
    <submittedName>
        <fullName evidence="4">Ankyrin-2 isoform 2</fullName>
    </submittedName>
</protein>
<dbReference type="AlphaFoldDB" id="A0A0M0K1E0"/>
<dbReference type="PANTHER" id="PTHR24193:SF121">
    <property type="entry name" value="ADA2A-CONTAINING COMPLEX COMPONENT 3, ISOFORM D"/>
    <property type="match status" value="1"/>
</dbReference>
<organism evidence="4 5">
    <name type="scientific">Chrysochromulina tobinii</name>
    <dbReference type="NCBI Taxonomy" id="1460289"/>
    <lineage>
        <taxon>Eukaryota</taxon>
        <taxon>Haptista</taxon>
        <taxon>Haptophyta</taxon>
        <taxon>Prymnesiophyceae</taxon>
        <taxon>Prymnesiales</taxon>
        <taxon>Chrysochromulinaceae</taxon>
        <taxon>Chrysochromulina</taxon>
    </lineage>
</organism>
<dbReference type="PROSITE" id="PS50088">
    <property type="entry name" value="ANK_REPEAT"/>
    <property type="match status" value="4"/>
</dbReference>
<keyword evidence="1" id="KW-0677">Repeat</keyword>
<name>A0A0M0K1E0_9EUKA</name>
<reference evidence="5" key="1">
    <citation type="journal article" date="2015" name="PLoS Genet.">
        <title>Genome Sequence and Transcriptome Analyses of Chrysochromulina tobin: Metabolic Tools for Enhanced Algal Fitness in the Prominent Order Prymnesiales (Haptophyceae).</title>
        <authorList>
            <person name="Hovde B.T."/>
            <person name="Deodato C.R."/>
            <person name="Hunsperger H.M."/>
            <person name="Ryken S.A."/>
            <person name="Yost W."/>
            <person name="Jha R.K."/>
            <person name="Patterson J."/>
            <person name="Monnat R.J. Jr."/>
            <person name="Barlow S.B."/>
            <person name="Starkenburg S.R."/>
            <person name="Cattolico R.A."/>
        </authorList>
    </citation>
    <scope>NUCLEOTIDE SEQUENCE</scope>
    <source>
        <strain evidence="5">CCMP291</strain>
    </source>
</reference>
<dbReference type="EMBL" id="JWZX01001703">
    <property type="protein sequence ID" value="KOO32696.1"/>
    <property type="molecule type" value="Genomic_DNA"/>
</dbReference>
<feature type="repeat" description="ANK" evidence="3">
    <location>
        <begin position="156"/>
        <end position="188"/>
    </location>
</feature>
<dbReference type="Pfam" id="PF12796">
    <property type="entry name" value="Ank_2"/>
    <property type="match status" value="2"/>
</dbReference>
<keyword evidence="5" id="KW-1185">Reference proteome</keyword>
<feature type="repeat" description="ANK" evidence="3">
    <location>
        <begin position="52"/>
        <end position="85"/>
    </location>
</feature>
<gene>
    <name evidence="4" type="ORF">Ctob_013075</name>
</gene>
<dbReference type="SMART" id="SM00248">
    <property type="entry name" value="ANK"/>
    <property type="match status" value="4"/>
</dbReference>
<evidence type="ECO:0000313" key="5">
    <source>
        <dbReference type="Proteomes" id="UP000037460"/>
    </source>
</evidence>
<dbReference type="Gene3D" id="1.25.40.20">
    <property type="entry name" value="Ankyrin repeat-containing domain"/>
    <property type="match status" value="2"/>
</dbReference>
<dbReference type="PANTHER" id="PTHR24193">
    <property type="entry name" value="ANKYRIN REPEAT PROTEIN"/>
    <property type="match status" value="1"/>
</dbReference>
<dbReference type="PRINTS" id="PR01415">
    <property type="entry name" value="ANKYRIN"/>
</dbReference>
<accession>A0A0M0K1E0</accession>
<dbReference type="SUPFAM" id="SSF48403">
    <property type="entry name" value="Ankyrin repeat"/>
    <property type="match status" value="1"/>
</dbReference>
<feature type="repeat" description="ANK" evidence="3">
    <location>
        <begin position="120"/>
        <end position="141"/>
    </location>
</feature>
<dbReference type="GO" id="GO:0045944">
    <property type="term" value="P:positive regulation of transcription by RNA polymerase II"/>
    <property type="evidence" value="ECO:0007669"/>
    <property type="project" value="TreeGrafter"/>
</dbReference>
<dbReference type="InterPro" id="IPR050663">
    <property type="entry name" value="Ankyrin-SOCS_Box"/>
</dbReference>
<dbReference type="GO" id="GO:0000976">
    <property type="term" value="F:transcription cis-regulatory region binding"/>
    <property type="evidence" value="ECO:0007669"/>
    <property type="project" value="TreeGrafter"/>
</dbReference>
<evidence type="ECO:0000313" key="4">
    <source>
        <dbReference type="EMBL" id="KOO32696.1"/>
    </source>
</evidence>
<dbReference type="OrthoDB" id="20872at2759"/>
<proteinExistence type="predicted"/>
<evidence type="ECO:0000256" key="3">
    <source>
        <dbReference type="PROSITE-ProRule" id="PRU00023"/>
    </source>
</evidence>
<evidence type="ECO:0000256" key="2">
    <source>
        <dbReference type="ARBA" id="ARBA00023043"/>
    </source>
</evidence>
<comment type="caution">
    <text evidence="4">The sequence shown here is derived from an EMBL/GenBank/DDBJ whole genome shotgun (WGS) entry which is preliminary data.</text>
</comment>
<dbReference type="InterPro" id="IPR036770">
    <property type="entry name" value="Ankyrin_rpt-contain_sf"/>
</dbReference>
<dbReference type="InterPro" id="IPR002110">
    <property type="entry name" value="Ankyrin_rpt"/>
</dbReference>
<dbReference type="GO" id="GO:0005634">
    <property type="term" value="C:nucleus"/>
    <property type="evidence" value="ECO:0007669"/>
    <property type="project" value="TreeGrafter"/>
</dbReference>
<dbReference type="PROSITE" id="PS50297">
    <property type="entry name" value="ANK_REP_REGION"/>
    <property type="match status" value="4"/>
</dbReference>
<evidence type="ECO:0000256" key="1">
    <source>
        <dbReference type="ARBA" id="ARBA00022737"/>
    </source>
</evidence>
<feature type="repeat" description="ANK" evidence="3">
    <location>
        <begin position="87"/>
        <end position="119"/>
    </location>
</feature>
<dbReference type="Proteomes" id="UP000037460">
    <property type="component" value="Unassembled WGS sequence"/>
</dbReference>